<reference evidence="1" key="1">
    <citation type="submission" date="2023-04" db="EMBL/GenBank/DDBJ databases">
        <title>Aspergillus oryzae NBRC 4228.</title>
        <authorList>
            <person name="Ichikawa N."/>
            <person name="Sato H."/>
            <person name="Tonouchi N."/>
        </authorList>
    </citation>
    <scope>NUCLEOTIDE SEQUENCE</scope>
    <source>
        <strain evidence="1">NBRC 4228</strain>
    </source>
</reference>
<comment type="caution">
    <text evidence="1">The sequence shown here is derived from an EMBL/GenBank/DDBJ whole genome shotgun (WGS) entry which is preliminary data.</text>
</comment>
<sequence>MKLRFPSLSYCIPGTLQDMQSDEWQSAWPPLVQDAGLVIHYANIPLTGPTEPDQAITERTPVILDEKNGIFLNGVGDDGYEDFYIRKIGNSFSSGKKNFSFCKTGRRPYDLVVCTILLRAYVLAPSTFELSSDGDWGNDWVEARDLYHCIWPEENIPCPWEKE</sequence>
<dbReference type="Proteomes" id="UP001165205">
    <property type="component" value="Unassembled WGS sequence"/>
</dbReference>
<dbReference type="EMBL" id="BSYA01000093">
    <property type="protein sequence ID" value="GMG31974.1"/>
    <property type="molecule type" value="Genomic_DNA"/>
</dbReference>
<organism evidence="1 2">
    <name type="scientific">Aspergillus oryzae</name>
    <name type="common">Yellow koji mold</name>
    <dbReference type="NCBI Taxonomy" id="5062"/>
    <lineage>
        <taxon>Eukaryota</taxon>
        <taxon>Fungi</taxon>
        <taxon>Dikarya</taxon>
        <taxon>Ascomycota</taxon>
        <taxon>Pezizomycotina</taxon>
        <taxon>Eurotiomycetes</taxon>
        <taxon>Eurotiomycetidae</taxon>
        <taxon>Eurotiales</taxon>
        <taxon>Aspergillaceae</taxon>
        <taxon>Aspergillus</taxon>
        <taxon>Aspergillus subgen. Circumdati</taxon>
    </lineage>
</organism>
<proteinExistence type="predicted"/>
<dbReference type="AlphaFoldDB" id="A0AAN4YPH4"/>
<name>A0AAN4YPH4_ASPOZ</name>
<evidence type="ECO:0000313" key="2">
    <source>
        <dbReference type="Proteomes" id="UP001165205"/>
    </source>
</evidence>
<gene>
    <name evidence="1" type="ORF">Aory04_000776500</name>
</gene>
<evidence type="ECO:0000313" key="1">
    <source>
        <dbReference type="EMBL" id="GMG31974.1"/>
    </source>
</evidence>
<protein>
    <submittedName>
        <fullName evidence="1">Unnamed protein product</fullName>
    </submittedName>
</protein>
<accession>A0AAN4YPH4</accession>